<proteinExistence type="predicted"/>
<sequence>MQLLRRVRRSSPGITAQMGFNPLSHFARRLRRLEKLHNARIWNFRLHYLVKYEFFTGRFFLGGTEPLDDANHVGLFQQFGNGRLFILRRSLLELADRKAPSLSPNFLRKSQVAPNAPAPAATGVTATID</sequence>
<gene>
    <name evidence="1" type="ORF">H9L15_12485</name>
</gene>
<accession>A0ABX6T2A2</accession>
<dbReference type="EMBL" id="CP060780">
    <property type="protein sequence ID" value="QNP42863.1"/>
    <property type="molecule type" value="Genomic_DNA"/>
</dbReference>
<reference evidence="1 2" key="1">
    <citation type="submission" date="2020-08" db="EMBL/GenBank/DDBJ databases">
        <title>Genome sequence of Sphingomonas daechungensis KACC 18115T.</title>
        <authorList>
            <person name="Hyun D.-W."/>
            <person name="Bae J.-W."/>
        </authorList>
    </citation>
    <scope>NUCLEOTIDE SEQUENCE [LARGE SCALE GENOMIC DNA]</scope>
    <source>
        <strain evidence="1 2">KACC 18115</strain>
    </source>
</reference>
<dbReference type="Proteomes" id="UP000516134">
    <property type="component" value="Chromosome"/>
</dbReference>
<evidence type="ECO:0000313" key="1">
    <source>
        <dbReference type="EMBL" id="QNP42863.1"/>
    </source>
</evidence>
<evidence type="ECO:0000313" key="2">
    <source>
        <dbReference type="Proteomes" id="UP000516134"/>
    </source>
</evidence>
<protein>
    <submittedName>
        <fullName evidence="1">Uncharacterized protein</fullName>
    </submittedName>
</protein>
<name>A0ABX6T2A2_9SPHN</name>
<organism evidence="1 2">
    <name type="scientific">Sphingomonas daechungensis</name>
    <dbReference type="NCBI Taxonomy" id="1176646"/>
    <lineage>
        <taxon>Bacteria</taxon>
        <taxon>Pseudomonadati</taxon>
        <taxon>Pseudomonadota</taxon>
        <taxon>Alphaproteobacteria</taxon>
        <taxon>Sphingomonadales</taxon>
        <taxon>Sphingomonadaceae</taxon>
        <taxon>Sphingomonas</taxon>
    </lineage>
</organism>
<keyword evidence="2" id="KW-1185">Reference proteome</keyword>